<dbReference type="PIRSF" id="PIRSF001399">
    <property type="entry name" value="DHquinase_II"/>
    <property type="match status" value="1"/>
</dbReference>
<dbReference type="PANTHER" id="PTHR21272">
    <property type="entry name" value="CATABOLIC 3-DEHYDROQUINASE"/>
    <property type="match status" value="1"/>
</dbReference>
<dbReference type="HAMAP" id="MF_00169">
    <property type="entry name" value="AroQ"/>
    <property type="match status" value="1"/>
</dbReference>
<dbReference type="GO" id="GO:0019631">
    <property type="term" value="P:quinate catabolic process"/>
    <property type="evidence" value="ECO:0007669"/>
    <property type="project" value="TreeGrafter"/>
</dbReference>
<feature type="binding site" evidence="3 5">
    <location>
        <position position="117"/>
    </location>
    <ligand>
        <name>substrate</name>
    </ligand>
</feature>
<evidence type="ECO:0000313" key="8">
    <source>
        <dbReference type="Proteomes" id="UP000559256"/>
    </source>
</evidence>
<name>A0A8H5FGE6_9AGAR</name>
<reference evidence="7 8" key="1">
    <citation type="journal article" date="2020" name="ISME J.">
        <title>Uncovering the hidden diversity of litter-decomposition mechanisms in mushroom-forming fungi.</title>
        <authorList>
            <person name="Floudas D."/>
            <person name="Bentzer J."/>
            <person name="Ahren D."/>
            <person name="Johansson T."/>
            <person name="Persson P."/>
            <person name="Tunlid A."/>
        </authorList>
    </citation>
    <scope>NUCLEOTIDE SEQUENCE [LARGE SCALE GENOMIC DNA]</scope>
    <source>
        <strain evidence="7 8">CBS 291.85</strain>
    </source>
</reference>
<comment type="subunit">
    <text evidence="3">Homododecamer. Adopts a ring-like structure, composed of an arrangement of two hexameric rings stacked on top of one another.</text>
</comment>
<feature type="binding site" evidence="3 5">
    <location>
        <position position="80"/>
    </location>
    <ligand>
        <name>substrate</name>
    </ligand>
</feature>
<dbReference type="NCBIfam" id="NF003805">
    <property type="entry name" value="PRK05395.1-2"/>
    <property type="match status" value="1"/>
</dbReference>
<organism evidence="7 8">
    <name type="scientific">Tetrapyrgos nigripes</name>
    <dbReference type="NCBI Taxonomy" id="182062"/>
    <lineage>
        <taxon>Eukaryota</taxon>
        <taxon>Fungi</taxon>
        <taxon>Dikarya</taxon>
        <taxon>Basidiomycota</taxon>
        <taxon>Agaricomycotina</taxon>
        <taxon>Agaricomycetes</taxon>
        <taxon>Agaricomycetidae</taxon>
        <taxon>Agaricales</taxon>
        <taxon>Marasmiineae</taxon>
        <taxon>Marasmiaceae</taxon>
        <taxon>Tetrapyrgos</taxon>
    </lineage>
</organism>
<comment type="catalytic activity">
    <reaction evidence="3">
        <text>3-dehydroquinate = 3-dehydroshikimate + H2O</text>
        <dbReference type="Rhea" id="RHEA:21096"/>
        <dbReference type="ChEBI" id="CHEBI:15377"/>
        <dbReference type="ChEBI" id="CHEBI:16630"/>
        <dbReference type="ChEBI" id="CHEBI:32364"/>
        <dbReference type="EC" id="4.2.1.10"/>
    </reaction>
</comment>
<dbReference type="SUPFAM" id="SSF52304">
    <property type="entry name" value="Type II 3-dehydroquinate dehydratase"/>
    <property type="match status" value="1"/>
</dbReference>
<evidence type="ECO:0000256" key="4">
    <source>
        <dbReference type="PIRSR" id="PIRSR001399-1"/>
    </source>
</evidence>
<feature type="binding site" evidence="3 5">
    <location>
        <begin position="107"/>
        <end position="108"/>
    </location>
    <ligand>
        <name>substrate</name>
    </ligand>
</feature>
<keyword evidence="8" id="KW-1185">Reference proteome</keyword>
<dbReference type="Proteomes" id="UP000559256">
    <property type="component" value="Unassembled WGS sequence"/>
</dbReference>
<dbReference type="NCBIfam" id="NF003806">
    <property type="entry name" value="PRK05395.1-3"/>
    <property type="match status" value="1"/>
</dbReference>
<evidence type="ECO:0000256" key="5">
    <source>
        <dbReference type="PIRSR" id="PIRSR001399-2"/>
    </source>
</evidence>
<comment type="function">
    <text evidence="3">Is involved in the catabolism of quinate. Allows the utilization of quinate as carbon source via the beta-ketoadipate pathway.</text>
</comment>
<evidence type="ECO:0000313" key="7">
    <source>
        <dbReference type="EMBL" id="KAF5336235.1"/>
    </source>
</evidence>
<comment type="similarity">
    <text evidence="3">Belongs to the type-II 3-dehydroquinase family.</text>
</comment>
<sequence>MSQPAPRRVLLINGPNLNLLGTREPSIYGAETLGDVVKTAKLNGEKLGVTVEDYQSNHEGGIIDRIHQAKKDGVKGIVINPGAYTHTSVAIRDALLGVEIPFIEVHISNVHAREPFRHHSYFSDKAVATIVGLGVKGYEYALDFVATSPKFA</sequence>
<keyword evidence="2 3" id="KW-0456">Lyase</keyword>
<dbReference type="NCBIfam" id="NF003804">
    <property type="entry name" value="PRK05395.1-1"/>
    <property type="match status" value="1"/>
</dbReference>
<evidence type="ECO:0000256" key="6">
    <source>
        <dbReference type="PIRSR" id="PIRSR001399-3"/>
    </source>
</evidence>
<feature type="active site" description="Proton acceptor" evidence="3 4">
    <location>
        <position position="28"/>
    </location>
</feature>
<protein>
    <recommendedName>
        <fullName evidence="3">Catabolic 3-dehydroquinase</fullName>
        <shortName evidence="3">cDHQase</shortName>
        <ecNumber evidence="3">4.2.1.10</ecNumber>
    </recommendedName>
    <alternativeName>
        <fullName evidence="3">3-dehydroquinate dehydratase</fullName>
    </alternativeName>
</protein>
<dbReference type="OrthoDB" id="8191625at2759"/>
<dbReference type="GO" id="GO:0046279">
    <property type="term" value="P:3,4-dihydroxybenzoate biosynthetic process"/>
    <property type="evidence" value="ECO:0007669"/>
    <property type="project" value="UniProtKB-UniRule"/>
</dbReference>
<feature type="active site" description="Proton donor" evidence="3 4">
    <location>
        <position position="106"/>
    </location>
</feature>
<evidence type="ECO:0000256" key="2">
    <source>
        <dbReference type="ARBA" id="ARBA00023239"/>
    </source>
</evidence>
<dbReference type="NCBIfam" id="TIGR01088">
    <property type="entry name" value="aroQ"/>
    <property type="match status" value="1"/>
</dbReference>
<dbReference type="CDD" id="cd00466">
    <property type="entry name" value="DHQase_II"/>
    <property type="match status" value="1"/>
</dbReference>
<accession>A0A8H5FGE6</accession>
<dbReference type="EMBL" id="JAACJM010000230">
    <property type="protein sequence ID" value="KAF5336235.1"/>
    <property type="molecule type" value="Genomic_DNA"/>
</dbReference>
<dbReference type="InterPro" id="IPR036441">
    <property type="entry name" value="DHquinase_II_sf"/>
</dbReference>
<gene>
    <name evidence="7" type="ORF">D9758_014364</name>
</gene>
<dbReference type="PANTHER" id="PTHR21272:SF3">
    <property type="entry name" value="CATABOLIC 3-DEHYDROQUINASE"/>
    <property type="match status" value="1"/>
</dbReference>
<dbReference type="InterPro" id="IPR018509">
    <property type="entry name" value="DHquinase_II_CS"/>
</dbReference>
<dbReference type="GO" id="GO:0003855">
    <property type="term" value="F:3-dehydroquinate dehydratase activity"/>
    <property type="evidence" value="ECO:0007669"/>
    <property type="project" value="UniProtKB-UniRule"/>
</dbReference>
<feature type="binding site" evidence="3 5">
    <location>
        <position position="93"/>
    </location>
    <ligand>
        <name>substrate</name>
    </ligand>
</feature>
<comment type="pathway">
    <text evidence="3">Aromatic compound metabolism; 3,4-dihydroxybenzoate biosynthesis; 3,4-dihydroxybenzoate from 3-dehydroquinate: step 1/2.</text>
</comment>
<dbReference type="UniPathway" id="UPA00088">
    <property type="reaction ID" value="UER00178"/>
</dbReference>
<feature type="site" description="Transition state stabilizer" evidence="3 6">
    <location>
        <position position="23"/>
    </location>
</feature>
<dbReference type="PROSITE" id="PS01029">
    <property type="entry name" value="DEHYDROQUINASE_II"/>
    <property type="match status" value="1"/>
</dbReference>
<dbReference type="AlphaFoldDB" id="A0A8H5FGE6"/>
<comment type="caution">
    <text evidence="7">The sequence shown here is derived from an EMBL/GenBank/DDBJ whole genome shotgun (WGS) entry which is preliminary data.</text>
</comment>
<proteinExistence type="inferred from homology"/>
<evidence type="ECO:0000256" key="3">
    <source>
        <dbReference type="HAMAP-Rule" id="MF_03136"/>
    </source>
</evidence>
<keyword evidence="1 3" id="KW-0672">Quinate metabolism</keyword>
<dbReference type="NCBIfam" id="NF003807">
    <property type="entry name" value="PRK05395.1-4"/>
    <property type="match status" value="1"/>
</dbReference>
<dbReference type="Gene3D" id="3.40.50.9100">
    <property type="entry name" value="Dehydroquinase, class II"/>
    <property type="match status" value="1"/>
</dbReference>
<evidence type="ECO:0000256" key="1">
    <source>
        <dbReference type="ARBA" id="ARBA00022911"/>
    </source>
</evidence>
<dbReference type="EC" id="4.2.1.10" evidence="3"/>
<dbReference type="InterPro" id="IPR001874">
    <property type="entry name" value="DHquinase_II"/>
</dbReference>
<feature type="binding site" evidence="3 5">
    <location>
        <position position="86"/>
    </location>
    <ligand>
        <name>substrate</name>
    </ligand>
</feature>
<dbReference type="Pfam" id="PF01220">
    <property type="entry name" value="DHquinase_II"/>
    <property type="match status" value="1"/>
</dbReference>